<accession>A0A1H3N3C2</accession>
<dbReference type="GeneID" id="94689152"/>
<evidence type="ECO:0000313" key="3">
    <source>
        <dbReference type="Proteomes" id="UP000183417"/>
    </source>
</evidence>
<reference evidence="2 3" key="1">
    <citation type="submission" date="2016-10" db="EMBL/GenBank/DDBJ databases">
        <authorList>
            <person name="de Groot N.N."/>
        </authorList>
    </citation>
    <scope>NUCLEOTIDE SEQUENCE [LARGE SCALE GENOMIC DNA]</scope>
    <source>
        <strain evidence="2 3">LMG 24775</strain>
    </source>
</reference>
<geneLocation type="plasmid" evidence="1 4">
    <name>unnamed</name>
</geneLocation>
<dbReference type="Proteomes" id="UP000183417">
    <property type="component" value="Unassembled WGS sequence"/>
</dbReference>
<gene>
    <name evidence="1" type="ORF">I6G47_33350</name>
    <name evidence="2" type="ORF">SAMN05421547_108141</name>
</gene>
<reference evidence="1 4" key="2">
    <citation type="submission" date="2020-12" db="EMBL/GenBank/DDBJ databases">
        <title>FDA dAtabase for Regulatory Grade micrObial Sequences (FDA-ARGOS): Supporting development and validation of Infectious Disease Dx tests.</title>
        <authorList>
            <person name="Sproer C."/>
            <person name="Gronow S."/>
            <person name="Severitt S."/>
            <person name="Schroder I."/>
            <person name="Tallon L."/>
            <person name="Sadzewicz L."/>
            <person name="Zhao X."/>
            <person name="Boylan J."/>
            <person name="Ott S."/>
            <person name="Bowen H."/>
            <person name="Vavikolanu K."/>
            <person name="Mehta A."/>
            <person name="Aluvathingal J."/>
            <person name="Nadendla S."/>
            <person name="Lowell S."/>
            <person name="Myers T."/>
            <person name="Yan Y."/>
            <person name="Sichtig H."/>
        </authorList>
    </citation>
    <scope>NUCLEOTIDE SEQUENCE [LARGE SCALE GENOMIC DNA]</scope>
    <source>
        <strain evidence="1 4">FDAARGOS_890</strain>
        <plasmid evidence="1 4">unnamed</plasmid>
    </source>
</reference>
<protein>
    <submittedName>
        <fullName evidence="2">Uncharacterized protein</fullName>
    </submittedName>
</protein>
<evidence type="ECO:0000313" key="1">
    <source>
        <dbReference type="EMBL" id="QPS85032.1"/>
    </source>
</evidence>
<dbReference type="Proteomes" id="UP000595064">
    <property type="component" value="Plasmid unnamed"/>
</dbReference>
<proteinExistence type="predicted"/>
<dbReference type="EMBL" id="CP065749">
    <property type="protein sequence ID" value="QPS85032.1"/>
    <property type="molecule type" value="Genomic_DNA"/>
</dbReference>
<dbReference type="KEGG" id="dla:I6G47_33350"/>
<dbReference type="EMBL" id="FNPE01000008">
    <property type="protein sequence ID" value="SDY82985.1"/>
    <property type="molecule type" value="Genomic_DNA"/>
</dbReference>
<keyword evidence="4" id="KW-1185">Reference proteome</keyword>
<evidence type="ECO:0000313" key="4">
    <source>
        <dbReference type="Proteomes" id="UP000595064"/>
    </source>
</evidence>
<keyword evidence="1" id="KW-0614">Plasmid</keyword>
<dbReference type="AlphaFoldDB" id="A0A1H3N3C2"/>
<organism evidence="2 3">
    <name type="scientific">Delftia lacustris</name>
    <dbReference type="NCBI Taxonomy" id="558537"/>
    <lineage>
        <taxon>Bacteria</taxon>
        <taxon>Pseudomonadati</taxon>
        <taxon>Pseudomonadota</taxon>
        <taxon>Betaproteobacteria</taxon>
        <taxon>Burkholderiales</taxon>
        <taxon>Comamonadaceae</taxon>
        <taxon>Delftia</taxon>
    </lineage>
</organism>
<name>A0A1H3N3C2_9BURK</name>
<evidence type="ECO:0000313" key="2">
    <source>
        <dbReference type="EMBL" id="SDY82985.1"/>
    </source>
</evidence>
<sequence length="145" mass="16089">MEGLDFSGLTDDQLIELARGCCVEALARSVSVTNAMLDMMRDESAKARDLAEIARNRDRALILQAAELVGRAPDEISISHVYSRGSRRVYINMGRYRFSRHHIVDYNTATAEISTVAALRDVRPQLIEFCAGLTAVVPLDTFITT</sequence>
<dbReference type="RefSeq" id="WP_047219629.1">
    <property type="nucleotide sequence ID" value="NZ_CP065749.1"/>
</dbReference>